<organism evidence="1 2">
    <name type="scientific">Fusarium decemcellulare</name>
    <dbReference type="NCBI Taxonomy" id="57161"/>
    <lineage>
        <taxon>Eukaryota</taxon>
        <taxon>Fungi</taxon>
        <taxon>Dikarya</taxon>
        <taxon>Ascomycota</taxon>
        <taxon>Pezizomycotina</taxon>
        <taxon>Sordariomycetes</taxon>
        <taxon>Hypocreomycetidae</taxon>
        <taxon>Hypocreales</taxon>
        <taxon>Nectriaceae</taxon>
        <taxon>Fusarium</taxon>
        <taxon>Fusarium decemcellulare species complex</taxon>
    </lineage>
</organism>
<comment type="caution">
    <text evidence="1">The sequence shown here is derived from an EMBL/GenBank/DDBJ whole genome shotgun (WGS) entry which is preliminary data.</text>
</comment>
<evidence type="ECO:0000313" key="2">
    <source>
        <dbReference type="Proteomes" id="UP001148629"/>
    </source>
</evidence>
<name>A0ACC1RZ65_9HYPO</name>
<reference evidence="1" key="1">
    <citation type="submission" date="2022-08" db="EMBL/GenBank/DDBJ databases">
        <title>Genome Sequence of Fusarium decemcellulare.</title>
        <authorList>
            <person name="Buettner E."/>
        </authorList>
    </citation>
    <scope>NUCLEOTIDE SEQUENCE</scope>
    <source>
        <strain evidence="1">Babe19</strain>
    </source>
</reference>
<dbReference type="Proteomes" id="UP001148629">
    <property type="component" value="Unassembled WGS sequence"/>
</dbReference>
<dbReference type="EMBL" id="JANRMS010001373">
    <property type="protein sequence ID" value="KAJ3528734.1"/>
    <property type="molecule type" value="Genomic_DNA"/>
</dbReference>
<protein>
    <submittedName>
        <fullName evidence="1">Uncharacterized protein</fullName>
    </submittedName>
</protein>
<proteinExistence type="predicted"/>
<gene>
    <name evidence="1" type="ORF">NM208_g10073</name>
</gene>
<accession>A0ACC1RZ65</accession>
<sequence length="117" mass="12807">MRAVTLILGAIALVSATPLQDECLDYSFFCCDPLQPEDADPPGSEAGGGWFRNCEAVDNNFTTGCTLKRDCKKTPACCDYPEFGGPIPNPMHCIDLKTKLKEDGKENLLICKSKKIF</sequence>
<keyword evidence="2" id="KW-1185">Reference proteome</keyword>
<evidence type="ECO:0000313" key="1">
    <source>
        <dbReference type="EMBL" id="KAJ3528734.1"/>
    </source>
</evidence>